<accession>A0A0X3P0H8</accession>
<organism evidence="2">
    <name type="scientific">Schistocephalus solidus</name>
    <name type="common">Tapeworm</name>
    <dbReference type="NCBI Taxonomy" id="70667"/>
    <lineage>
        <taxon>Eukaryota</taxon>
        <taxon>Metazoa</taxon>
        <taxon>Spiralia</taxon>
        <taxon>Lophotrochozoa</taxon>
        <taxon>Platyhelminthes</taxon>
        <taxon>Cestoda</taxon>
        <taxon>Eucestoda</taxon>
        <taxon>Diphyllobothriidea</taxon>
        <taxon>Diphyllobothriidae</taxon>
        <taxon>Schistocephalus</taxon>
    </lineage>
</organism>
<name>A0A0X3P0H8_SCHSO</name>
<feature type="region of interest" description="Disordered" evidence="1">
    <location>
        <begin position="1"/>
        <end position="21"/>
    </location>
</feature>
<dbReference type="AlphaFoldDB" id="A0A0X3P0H8"/>
<sequence>MKTRPMLNADMSTSSTFPTGFGRLSPMQYSDHPFWEDIANEIWKRHNKAPEEDSIHAEIHKPCVDALAPWLHEMVQKAWVVEVVPHDWGSAYLRLSCRRRQK</sequence>
<dbReference type="EMBL" id="GEEE01017840">
    <property type="protein sequence ID" value="JAP45385.1"/>
    <property type="molecule type" value="Transcribed_RNA"/>
</dbReference>
<gene>
    <name evidence="2" type="ORF">TR141100</name>
</gene>
<dbReference type="EMBL" id="GEEE01016055">
    <property type="protein sequence ID" value="JAP47170.1"/>
    <property type="molecule type" value="Transcribed_RNA"/>
</dbReference>
<evidence type="ECO:0000256" key="1">
    <source>
        <dbReference type="SAM" id="MobiDB-lite"/>
    </source>
</evidence>
<dbReference type="EMBL" id="GEEE01004694">
    <property type="protein sequence ID" value="JAP58531.1"/>
    <property type="molecule type" value="Transcribed_RNA"/>
</dbReference>
<reference evidence="2" key="1">
    <citation type="submission" date="2016-01" db="EMBL/GenBank/DDBJ databases">
        <title>Reference transcriptome for the parasite Schistocephalus solidus: insights into the molecular evolution of parasitism.</title>
        <authorList>
            <person name="Hebert F.O."/>
            <person name="Grambauer S."/>
            <person name="Barber I."/>
            <person name="Landry C.R."/>
            <person name="Aubin-Horth N."/>
        </authorList>
    </citation>
    <scope>NUCLEOTIDE SEQUENCE</scope>
</reference>
<protein>
    <submittedName>
        <fullName evidence="2">Uncharacterized protein</fullName>
    </submittedName>
</protein>
<proteinExistence type="predicted"/>
<evidence type="ECO:0000313" key="2">
    <source>
        <dbReference type="EMBL" id="JAP45385.1"/>
    </source>
</evidence>